<keyword evidence="1" id="KW-0812">Transmembrane</keyword>
<keyword evidence="4" id="KW-1185">Reference proteome</keyword>
<protein>
    <recommendedName>
        <fullName evidence="2">CAAX prenyl protease 2/Lysostaphin resistance protein A-like domain-containing protein</fullName>
    </recommendedName>
</protein>
<dbReference type="eggNOG" id="COG1266">
    <property type="taxonomic scope" value="Bacteria"/>
</dbReference>
<dbReference type="InterPro" id="IPR003675">
    <property type="entry name" value="Rce1/LyrA-like_dom"/>
</dbReference>
<proteinExistence type="predicted"/>
<evidence type="ECO:0000256" key="1">
    <source>
        <dbReference type="SAM" id="Phobius"/>
    </source>
</evidence>
<dbReference type="EMBL" id="BAFE01000001">
    <property type="protein sequence ID" value="GAB46891.1"/>
    <property type="molecule type" value="Genomic_DNA"/>
</dbReference>
<dbReference type="RefSeq" id="WP_009480825.1">
    <property type="nucleotide sequence ID" value="NZ_BAFE01000001.1"/>
</dbReference>
<dbReference type="GO" id="GO:0004175">
    <property type="term" value="F:endopeptidase activity"/>
    <property type="evidence" value="ECO:0007669"/>
    <property type="project" value="UniProtKB-ARBA"/>
</dbReference>
<accession>H5UMD3</accession>
<dbReference type="GO" id="GO:0080120">
    <property type="term" value="P:CAAX-box protein maturation"/>
    <property type="evidence" value="ECO:0007669"/>
    <property type="project" value="UniProtKB-ARBA"/>
</dbReference>
<dbReference type="Pfam" id="PF02517">
    <property type="entry name" value="Rce1-like"/>
    <property type="match status" value="1"/>
</dbReference>
<keyword evidence="1" id="KW-0472">Membrane</keyword>
<dbReference type="Proteomes" id="UP000004367">
    <property type="component" value="Unassembled WGS sequence"/>
</dbReference>
<dbReference type="AlphaFoldDB" id="H5UMD3"/>
<feature type="transmembrane region" description="Helical" evidence="1">
    <location>
        <begin position="21"/>
        <end position="45"/>
    </location>
</feature>
<reference evidence="3 4" key="1">
    <citation type="submission" date="2012-02" db="EMBL/GenBank/DDBJ databases">
        <title>Whole genome shotgun sequence of Mobilicoccus pelagius NBRC 104925.</title>
        <authorList>
            <person name="Yoshida Y."/>
            <person name="Hosoyama A."/>
            <person name="Tsuchikane K."/>
            <person name="Katsumata H."/>
            <person name="Yamazaki S."/>
            <person name="Fujita N."/>
        </authorList>
    </citation>
    <scope>NUCLEOTIDE SEQUENCE [LARGE SCALE GENOMIC DNA]</scope>
    <source>
        <strain evidence="3 4">NBRC 104925</strain>
    </source>
</reference>
<feature type="domain" description="CAAX prenyl protease 2/Lysostaphin resistance protein A-like" evidence="2">
    <location>
        <begin position="146"/>
        <end position="240"/>
    </location>
</feature>
<name>H5UMD3_9MICO</name>
<feature type="transmembrane region" description="Helical" evidence="1">
    <location>
        <begin position="205"/>
        <end position="223"/>
    </location>
</feature>
<feature type="transmembrane region" description="Helical" evidence="1">
    <location>
        <begin position="235"/>
        <end position="255"/>
    </location>
</feature>
<gene>
    <name evidence="3" type="ORF">MOPEL_001_00090</name>
</gene>
<sequence length="302" mass="31575">MAGATYPELLRTPLHRWWRPLASAAVLLPLAGVITLLVYIVYSLGLTLAGVPVPAREHWMDDVSLLMPFMGLTNASMILVALAAVGAAHPVKARFLHSVEGRVRWRWLGRCVLVLLPVDIVLVAGIFLTSGVSPADVTVDGGAVRLLLSALLITPFQAAGEEYLCRGWILASLGSWFRRPGGAVAVASVVSGTVFAALHGSMDPWMFLALAADGAILVVLTWRTGGLEAAVAHHAVHNVVLLVPGALTGATEGMLVDETSAGVPAAVLVTTLVNGAFAALLLWQACRVGIARTVPEAIGATP</sequence>
<feature type="transmembrane region" description="Helical" evidence="1">
    <location>
        <begin position="142"/>
        <end position="160"/>
    </location>
</feature>
<dbReference type="OrthoDB" id="2680086at2"/>
<organism evidence="3 4">
    <name type="scientific">Mobilicoccus pelagius NBRC 104925</name>
    <dbReference type="NCBI Taxonomy" id="1089455"/>
    <lineage>
        <taxon>Bacteria</taxon>
        <taxon>Bacillati</taxon>
        <taxon>Actinomycetota</taxon>
        <taxon>Actinomycetes</taxon>
        <taxon>Micrococcales</taxon>
        <taxon>Dermatophilaceae</taxon>
        <taxon>Mobilicoccus</taxon>
    </lineage>
</organism>
<comment type="caution">
    <text evidence="3">The sequence shown here is derived from an EMBL/GenBank/DDBJ whole genome shotgun (WGS) entry which is preliminary data.</text>
</comment>
<evidence type="ECO:0000313" key="4">
    <source>
        <dbReference type="Proteomes" id="UP000004367"/>
    </source>
</evidence>
<evidence type="ECO:0000259" key="2">
    <source>
        <dbReference type="Pfam" id="PF02517"/>
    </source>
</evidence>
<keyword evidence="1" id="KW-1133">Transmembrane helix</keyword>
<feature type="transmembrane region" description="Helical" evidence="1">
    <location>
        <begin position="65"/>
        <end position="86"/>
    </location>
</feature>
<evidence type="ECO:0000313" key="3">
    <source>
        <dbReference type="EMBL" id="GAB46891.1"/>
    </source>
</evidence>
<feature type="transmembrane region" description="Helical" evidence="1">
    <location>
        <begin position="107"/>
        <end position="130"/>
    </location>
</feature>
<feature type="transmembrane region" description="Helical" evidence="1">
    <location>
        <begin position="181"/>
        <end position="199"/>
    </location>
</feature>
<feature type="transmembrane region" description="Helical" evidence="1">
    <location>
        <begin position="261"/>
        <end position="283"/>
    </location>
</feature>
<dbReference type="STRING" id="1089455.MOPEL_001_00090"/>